<dbReference type="InParanoid" id="A0A0V0Q815"/>
<dbReference type="Gene3D" id="3.40.47.10">
    <property type="match status" value="1"/>
</dbReference>
<dbReference type="FunCoup" id="A0A0V0Q815">
    <property type="interactions" value="24"/>
</dbReference>
<organism evidence="1 2">
    <name type="scientific">Pseudocohnilembus persalinus</name>
    <name type="common">Ciliate</name>
    <dbReference type="NCBI Taxonomy" id="266149"/>
    <lineage>
        <taxon>Eukaryota</taxon>
        <taxon>Sar</taxon>
        <taxon>Alveolata</taxon>
        <taxon>Ciliophora</taxon>
        <taxon>Intramacronucleata</taxon>
        <taxon>Oligohymenophorea</taxon>
        <taxon>Scuticociliatia</taxon>
        <taxon>Philasterida</taxon>
        <taxon>Pseudocohnilembidae</taxon>
        <taxon>Pseudocohnilembus</taxon>
    </lineage>
</organism>
<dbReference type="SUPFAM" id="SSF53901">
    <property type="entry name" value="Thiolase-like"/>
    <property type="match status" value="1"/>
</dbReference>
<dbReference type="GO" id="GO:0016746">
    <property type="term" value="F:acyltransferase activity"/>
    <property type="evidence" value="ECO:0007669"/>
    <property type="project" value="UniProtKB-KW"/>
</dbReference>
<dbReference type="EMBL" id="LDAU01000253">
    <property type="protein sequence ID" value="KRW98365.1"/>
    <property type="molecule type" value="Genomic_DNA"/>
</dbReference>
<dbReference type="PANTHER" id="PTHR34069">
    <property type="entry name" value="3-OXOACYL-[ACYL-CARRIER-PROTEIN] SYNTHASE 3"/>
    <property type="match status" value="1"/>
</dbReference>
<gene>
    <name evidence="1" type="ORF">PPERSA_03537</name>
</gene>
<comment type="caution">
    <text evidence="1">The sequence shown here is derived from an EMBL/GenBank/DDBJ whole genome shotgun (WGS) entry which is preliminary data.</text>
</comment>
<sequence>MDIVQIGVCHGEKINFMDQVHDSMRARCERYVQKSGGPYTLYREKNGKTPIQYLEEAFKPLQKYKNQIGMVIDGSTTRGFTEPSQASLYAQHLKLTNAICFDVVEACNGFSRALETAYMVFQTQKKFDDQYILIINNEQPPETRAVLPKDDSDYRLVASYYVGLTFSNVCTCTLIKKSNNNSWNFQHHTNTNTASHINIPLPKLAKGFLPHTDDYEVILNEQYGQYCLPRLHQVDTKIPFVFGHIEAMESYYKEANLICHTFSKTVYETMFANHEIGKLSLYYDSCGNLGSCSLPFILHDQYGSVLPKNEKLAWLGNAAGGSDYMLTFQPWSNEEKKEYKVRGKYITWITLGYRVLKNKLLCSKRKNKKVGLKSQ</sequence>
<dbReference type="GO" id="GO:0044550">
    <property type="term" value="P:secondary metabolite biosynthetic process"/>
    <property type="evidence" value="ECO:0007669"/>
    <property type="project" value="TreeGrafter"/>
</dbReference>
<keyword evidence="2" id="KW-1185">Reference proteome</keyword>
<dbReference type="InterPro" id="IPR016039">
    <property type="entry name" value="Thiolase-like"/>
</dbReference>
<accession>A0A0V0Q815</accession>
<protein>
    <submittedName>
        <fullName evidence="1">Thiolase-like protein</fullName>
    </submittedName>
</protein>
<proteinExistence type="predicted"/>
<name>A0A0V0Q815_PSEPJ</name>
<evidence type="ECO:0000313" key="2">
    <source>
        <dbReference type="Proteomes" id="UP000054937"/>
    </source>
</evidence>
<dbReference type="PANTHER" id="PTHR34069:SF3">
    <property type="entry name" value="ACYL-COA:ACYL-COA ALKYLTRANSFERASE"/>
    <property type="match status" value="1"/>
</dbReference>
<dbReference type="Proteomes" id="UP000054937">
    <property type="component" value="Unassembled WGS sequence"/>
</dbReference>
<evidence type="ECO:0000313" key="1">
    <source>
        <dbReference type="EMBL" id="KRW98365.1"/>
    </source>
</evidence>
<dbReference type="OrthoDB" id="10638746at2759"/>
<reference evidence="1 2" key="1">
    <citation type="journal article" date="2015" name="Sci. Rep.">
        <title>Genome of the facultative scuticociliatosis pathogen Pseudocohnilembus persalinus provides insight into its virulence through horizontal gene transfer.</title>
        <authorList>
            <person name="Xiong J."/>
            <person name="Wang G."/>
            <person name="Cheng J."/>
            <person name="Tian M."/>
            <person name="Pan X."/>
            <person name="Warren A."/>
            <person name="Jiang C."/>
            <person name="Yuan D."/>
            <person name="Miao W."/>
        </authorList>
    </citation>
    <scope>NUCLEOTIDE SEQUENCE [LARGE SCALE GENOMIC DNA]</scope>
    <source>
        <strain evidence="1">36N120E</strain>
    </source>
</reference>
<dbReference type="AlphaFoldDB" id="A0A0V0Q815"/>